<evidence type="ECO:0000313" key="1">
    <source>
        <dbReference type="EMBL" id="SVA33440.1"/>
    </source>
</evidence>
<organism evidence="1">
    <name type="scientific">marine metagenome</name>
    <dbReference type="NCBI Taxonomy" id="408172"/>
    <lineage>
        <taxon>unclassified sequences</taxon>
        <taxon>metagenomes</taxon>
        <taxon>ecological metagenomes</taxon>
    </lineage>
</organism>
<gene>
    <name evidence="1" type="ORF">METZ01_LOCUS86294</name>
</gene>
<reference evidence="1" key="1">
    <citation type="submission" date="2018-05" db="EMBL/GenBank/DDBJ databases">
        <authorList>
            <person name="Lanie J.A."/>
            <person name="Ng W.-L."/>
            <person name="Kazmierczak K.M."/>
            <person name="Andrzejewski T.M."/>
            <person name="Davidsen T.M."/>
            <person name="Wayne K.J."/>
            <person name="Tettelin H."/>
            <person name="Glass J.I."/>
            <person name="Rusch D."/>
            <person name="Podicherti R."/>
            <person name="Tsui H.-C.T."/>
            <person name="Winkler M.E."/>
        </authorList>
    </citation>
    <scope>NUCLEOTIDE SEQUENCE</scope>
</reference>
<sequence length="45" mass="4905">MAKIESPQGPGRSLRALDKNWWLTGLNGRSGIILASSLLEASRPR</sequence>
<feature type="non-terminal residue" evidence="1">
    <location>
        <position position="45"/>
    </location>
</feature>
<accession>A0A381UZB0</accession>
<dbReference type="EMBL" id="UINC01007457">
    <property type="protein sequence ID" value="SVA33440.1"/>
    <property type="molecule type" value="Genomic_DNA"/>
</dbReference>
<name>A0A381UZB0_9ZZZZ</name>
<protein>
    <submittedName>
        <fullName evidence="1">Uncharacterized protein</fullName>
    </submittedName>
</protein>
<proteinExistence type="predicted"/>
<dbReference type="AlphaFoldDB" id="A0A381UZB0"/>